<dbReference type="FunFam" id="3.30.830.10:FF:000003">
    <property type="entry name" value="Insulin-degrading enzyme"/>
    <property type="match status" value="1"/>
</dbReference>
<evidence type="ECO:0000259" key="10">
    <source>
        <dbReference type="Pfam" id="PF05193"/>
    </source>
</evidence>
<dbReference type="Pfam" id="PF00675">
    <property type="entry name" value="Peptidase_M16"/>
    <property type="match status" value="1"/>
</dbReference>
<dbReference type="GO" id="GO:0051603">
    <property type="term" value="P:proteolysis involved in protein catabolic process"/>
    <property type="evidence" value="ECO:0007669"/>
    <property type="project" value="TreeGrafter"/>
</dbReference>
<dbReference type="InterPro" id="IPR050626">
    <property type="entry name" value="Peptidase_M16"/>
</dbReference>
<dbReference type="InterPro" id="IPR001431">
    <property type="entry name" value="Pept_M16_Zn_BS"/>
</dbReference>
<reference evidence="14" key="2">
    <citation type="submission" date="2025-08" db="UniProtKB">
        <authorList>
            <consortium name="RefSeq"/>
        </authorList>
    </citation>
    <scope>IDENTIFICATION</scope>
    <source>
        <tissue evidence="14">Leaf</tissue>
    </source>
</reference>
<dbReference type="GO" id="GO:0005829">
    <property type="term" value="C:cytosol"/>
    <property type="evidence" value="ECO:0007669"/>
    <property type="project" value="TreeGrafter"/>
</dbReference>
<dbReference type="SUPFAM" id="SSF63411">
    <property type="entry name" value="LuxS/MPP-like metallohydrolase"/>
    <property type="match status" value="4"/>
</dbReference>
<dbReference type="Pfam" id="PF05193">
    <property type="entry name" value="Peptidase_M16_C"/>
    <property type="match status" value="1"/>
</dbReference>
<reference evidence="13" key="1">
    <citation type="journal article" date="2020" name="Plant Biotechnol. J.">
        <title>The pomegranate (Punica granatum L.) draft genome dissects genetic divergence between soft- and hard-seeded cultivars.</title>
        <authorList>
            <person name="Luo X."/>
            <person name="Li H."/>
            <person name="Wu Z."/>
            <person name="Yao W."/>
            <person name="Zhao P."/>
            <person name="Cao D."/>
            <person name="Yu H."/>
            <person name="Li K."/>
            <person name="Poudel K."/>
            <person name="Zhao D."/>
            <person name="Zhang F."/>
            <person name="Xia X."/>
            <person name="Chen L."/>
            <person name="Wang Q."/>
            <person name="Jing D."/>
            <person name="Cao S."/>
        </authorList>
    </citation>
    <scope>NUCLEOTIDE SEQUENCE [LARGE SCALE GENOMIC DNA]</scope>
    <source>
        <strain evidence="13">cv. Tunisia</strain>
    </source>
</reference>
<keyword evidence="7" id="KW-0482">Metalloprotease</keyword>
<sequence length="1026" mass="117583">MSLFTQTHQVSLDTDCLFAESSVNSHSLLEGELLGIHGSELVAAAMSVAVADEIVKARNDEREYRRIVLKNSLEVLLISDPDTDKCAASMNVRVGYFSDPPGIEGLAHFLEHMLFFASEKYPLEDSFQKYITEHGGETNAFTSTEDTNYHFDVNADSFEEALDRFAQFFIHPLLSENAVEREIKAVDSENQKNLLSDARRLNQLRKHLSKDCHPFHKFGTGNRDSLDVRPKANGINIRDKLIKFYEENYSANLMNLVVYGKEPLDKLQTLVEKKFQDIRDTARSCFNISDQPLTLEHLQVLIRAVPICDDHMLKIEWPITPGIRHYKEIPSLYLGHLIGHEGEGSLFHILKKLGWAMSLWADEKGSNTDFSFFEVSVDLTDAGQEHMEDIVGLLFKYIHLIEHSGICKWILDEMAAISEMAFHYQDKTPPLGYSVGIASNMKIFPPRDWLVKSSLSSNFNPVLIRKVLGELSPTNCRIFWASKRFDGQTDLAEPWYGTAYSIERLMESSIKVKWIECAPDENVHLPVPNQFIASDMSLKNVPEKVKLPVLLRKSPFSVLWYKPDTLFSVPKASVKIRFRCPSACYSPEAELLTDIFTWLLSDYLNEYAYYAEVANLGYGICSTSSGFQVSVSGYNHKLRILLETVLKHIANFEVKPDRFSVIKERLLKNYQNFKFKEPWRHALYYCSSILYEHSWPMTEELEILMQLEPKDVSNFIPTMLSRAFLECFVAGNMDSHEAELIIKHVEDTFFVGPNPICKTLFPSQYSTGRVVKLDEGMSCFYSTKGLNPDNKSSALVHYIQTHQDDSSSNVKLQLLHLIAEQEAFHQLRSVEQLGYITTLARRNDCGVRGLQFIIQSTSKDPKEVDSRVEHFLRLFESKLYEMTNDEFKSKVNELIADKLEKFKNLWEECSFYWAEIYAGTFKFDRVEAEVSALRQLTHQELIDFFNEHIKVGAAKKKTLSLRVYGSLHTSEFTVERSETVGPHSMLIDDILRFKRSQPLYGSFTRGFSYMQSCRTGTVTTAEDSRE</sequence>
<dbReference type="GO" id="GO:0043171">
    <property type="term" value="P:peptide catabolic process"/>
    <property type="evidence" value="ECO:0007669"/>
    <property type="project" value="TreeGrafter"/>
</dbReference>
<dbReference type="GO" id="GO:0046872">
    <property type="term" value="F:metal ion binding"/>
    <property type="evidence" value="ECO:0007669"/>
    <property type="project" value="UniProtKB-KW"/>
</dbReference>
<dbReference type="PANTHER" id="PTHR43690">
    <property type="entry name" value="NARDILYSIN"/>
    <property type="match status" value="1"/>
</dbReference>
<evidence type="ECO:0000256" key="3">
    <source>
        <dbReference type="ARBA" id="ARBA00022670"/>
    </source>
</evidence>
<dbReference type="Pfam" id="PF16187">
    <property type="entry name" value="Peptidase_M16_M"/>
    <property type="match status" value="1"/>
</dbReference>
<feature type="domain" description="Peptidase M16 C-terminal" evidence="10">
    <location>
        <begin position="238"/>
        <end position="414"/>
    </location>
</feature>
<dbReference type="Proteomes" id="UP000515151">
    <property type="component" value="Chromosome 5"/>
</dbReference>
<evidence type="ECO:0000256" key="1">
    <source>
        <dbReference type="ARBA" id="ARBA00001947"/>
    </source>
</evidence>
<dbReference type="FunFam" id="3.30.830.10:FF:000028">
    <property type="entry name" value="Insulin-degrading enzyme-like 1 peroxisomal"/>
    <property type="match status" value="1"/>
</dbReference>
<gene>
    <name evidence="14" type="primary">LOC116208472</name>
</gene>
<keyword evidence="5" id="KW-0378">Hydrolase</keyword>
<evidence type="ECO:0000259" key="9">
    <source>
        <dbReference type="Pfam" id="PF00675"/>
    </source>
</evidence>
<dbReference type="PROSITE" id="PS00143">
    <property type="entry name" value="INSULINASE"/>
    <property type="match status" value="1"/>
</dbReference>
<keyword evidence="13" id="KW-1185">Reference proteome</keyword>
<name>A0A6P8DZG0_PUNGR</name>
<dbReference type="InterPro" id="IPR054734">
    <property type="entry name" value="PqqF-like_C_4"/>
</dbReference>
<evidence type="ECO:0000256" key="8">
    <source>
        <dbReference type="RuleBase" id="RU004447"/>
    </source>
</evidence>
<evidence type="ECO:0000313" key="13">
    <source>
        <dbReference type="Proteomes" id="UP000515151"/>
    </source>
</evidence>
<dbReference type="Gene3D" id="3.30.830.10">
    <property type="entry name" value="Metalloenzyme, LuxS/M16 peptidase-like"/>
    <property type="match status" value="4"/>
</dbReference>
<dbReference type="PANTHER" id="PTHR43690:SF18">
    <property type="entry name" value="INSULIN-DEGRADING ENZYME-RELATED"/>
    <property type="match status" value="1"/>
</dbReference>
<evidence type="ECO:0000259" key="11">
    <source>
        <dbReference type="Pfam" id="PF16187"/>
    </source>
</evidence>
<dbReference type="FunFam" id="3.30.830.10:FF:000004">
    <property type="entry name" value="Putative insulin-degrading enzyme"/>
    <property type="match status" value="1"/>
</dbReference>
<proteinExistence type="inferred from homology"/>
<evidence type="ECO:0000256" key="7">
    <source>
        <dbReference type="ARBA" id="ARBA00023049"/>
    </source>
</evidence>
<comment type="similarity">
    <text evidence="2 8">Belongs to the peptidase M16 family.</text>
</comment>
<evidence type="ECO:0000313" key="14">
    <source>
        <dbReference type="RefSeq" id="XP_031397803.1"/>
    </source>
</evidence>
<dbReference type="Pfam" id="PF22456">
    <property type="entry name" value="PqqF-like_C_4"/>
    <property type="match status" value="1"/>
</dbReference>
<evidence type="ECO:0000256" key="5">
    <source>
        <dbReference type="ARBA" id="ARBA00022801"/>
    </source>
</evidence>
<dbReference type="InterPro" id="IPR011765">
    <property type="entry name" value="Pept_M16_N"/>
</dbReference>
<dbReference type="InterPro" id="IPR011249">
    <property type="entry name" value="Metalloenz_LuxS/M16"/>
</dbReference>
<dbReference type="GeneID" id="116208472"/>
<dbReference type="InterPro" id="IPR032632">
    <property type="entry name" value="Peptidase_M16_M"/>
</dbReference>
<dbReference type="OrthoDB" id="952271at2759"/>
<keyword evidence="4" id="KW-0479">Metal-binding</keyword>
<evidence type="ECO:0000259" key="12">
    <source>
        <dbReference type="Pfam" id="PF22456"/>
    </source>
</evidence>
<dbReference type="GO" id="GO:0004222">
    <property type="term" value="F:metalloendopeptidase activity"/>
    <property type="evidence" value="ECO:0007669"/>
    <property type="project" value="InterPro"/>
</dbReference>
<keyword evidence="6" id="KW-0862">Zinc</keyword>
<accession>A0A6P8DZG0</accession>
<dbReference type="GO" id="GO:0005739">
    <property type="term" value="C:mitochondrion"/>
    <property type="evidence" value="ECO:0007669"/>
    <property type="project" value="TreeGrafter"/>
</dbReference>
<dbReference type="FunFam" id="3.30.830.10:FF:000005">
    <property type="entry name" value="nardilysin isoform X1"/>
    <property type="match status" value="1"/>
</dbReference>
<feature type="domain" description="Peptidase M16 middle/third" evidence="11">
    <location>
        <begin position="422"/>
        <end position="702"/>
    </location>
</feature>
<evidence type="ECO:0000256" key="2">
    <source>
        <dbReference type="ARBA" id="ARBA00007261"/>
    </source>
</evidence>
<evidence type="ECO:0000256" key="6">
    <source>
        <dbReference type="ARBA" id="ARBA00022833"/>
    </source>
</evidence>
<dbReference type="InterPro" id="IPR007863">
    <property type="entry name" value="Peptidase_M16_C"/>
</dbReference>
<feature type="domain" description="Peptidase M16 N-terminal" evidence="9">
    <location>
        <begin position="75"/>
        <end position="210"/>
    </location>
</feature>
<keyword evidence="3" id="KW-0645">Protease</keyword>
<feature type="domain" description="Coenzyme PQQ synthesis protein F-like C-terminal lobe" evidence="12">
    <location>
        <begin position="814"/>
        <end position="913"/>
    </location>
</feature>
<dbReference type="AlphaFoldDB" id="A0A6P8DZG0"/>
<protein>
    <submittedName>
        <fullName evidence="14">Insulin-degrading enzyme-like 1, peroxisomal isoform X1</fullName>
    </submittedName>
</protein>
<dbReference type="RefSeq" id="XP_031397803.1">
    <property type="nucleotide sequence ID" value="XM_031541943.1"/>
</dbReference>
<evidence type="ECO:0000256" key="4">
    <source>
        <dbReference type="ARBA" id="ARBA00022723"/>
    </source>
</evidence>
<organism evidence="13 14">
    <name type="scientific">Punica granatum</name>
    <name type="common">Pomegranate</name>
    <dbReference type="NCBI Taxonomy" id="22663"/>
    <lineage>
        <taxon>Eukaryota</taxon>
        <taxon>Viridiplantae</taxon>
        <taxon>Streptophyta</taxon>
        <taxon>Embryophyta</taxon>
        <taxon>Tracheophyta</taxon>
        <taxon>Spermatophyta</taxon>
        <taxon>Magnoliopsida</taxon>
        <taxon>eudicotyledons</taxon>
        <taxon>Gunneridae</taxon>
        <taxon>Pentapetalae</taxon>
        <taxon>rosids</taxon>
        <taxon>malvids</taxon>
        <taxon>Myrtales</taxon>
        <taxon>Lythraceae</taxon>
        <taxon>Punica</taxon>
    </lineage>
</organism>
<comment type="cofactor">
    <cofactor evidence="1">
        <name>Zn(2+)</name>
        <dbReference type="ChEBI" id="CHEBI:29105"/>
    </cofactor>
</comment>